<gene>
    <name evidence="1" type="ORF">mRhiFer1_008078</name>
</gene>
<evidence type="ECO:0000313" key="1">
    <source>
        <dbReference type="EMBL" id="KAF6339815.1"/>
    </source>
</evidence>
<dbReference type="Proteomes" id="UP000585614">
    <property type="component" value="Unassembled WGS sequence"/>
</dbReference>
<sequence>MWFPGWPGGSRRALRAFLRETLEQILPLKGTSLSPQLVGAFHQICQFQRPVANGCLFVPKALHAFPLDAAGSSEARVSPKATQGSFNLAVLPCPQEAASSGSALLSPPVGAEVLPCPLPGCRLSRALSSARAPRFSK</sequence>
<dbReference type="AlphaFoldDB" id="A0A7J7WQV4"/>
<name>A0A7J7WQV4_RHIFE</name>
<protein>
    <submittedName>
        <fullName evidence="1">Uncharacterized protein</fullName>
    </submittedName>
</protein>
<accession>A0A7J7WQV4</accession>
<proteinExistence type="predicted"/>
<dbReference type="EMBL" id="JACAGC010000010">
    <property type="protein sequence ID" value="KAF6339815.1"/>
    <property type="molecule type" value="Genomic_DNA"/>
</dbReference>
<comment type="caution">
    <text evidence="1">The sequence shown here is derived from an EMBL/GenBank/DDBJ whole genome shotgun (WGS) entry which is preliminary data.</text>
</comment>
<reference evidence="1 2" key="1">
    <citation type="journal article" date="2020" name="Nature">
        <title>Six reference-quality genomes reveal evolution of bat adaptations.</title>
        <authorList>
            <person name="Jebb D."/>
            <person name="Huang Z."/>
            <person name="Pippel M."/>
            <person name="Hughes G.M."/>
            <person name="Lavrichenko K."/>
            <person name="Devanna P."/>
            <person name="Winkler S."/>
            <person name="Jermiin L.S."/>
            <person name="Skirmuntt E.C."/>
            <person name="Katzourakis A."/>
            <person name="Burkitt-Gray L."/>
            <person name="Ray D.A."/>
            <person name="Sullivan K.A.M."/>
            <person name="Roscito J.G."/>
            <person name="Kirilenko B.M."/>
            <person name="Davalos L.M."/>
            <person name="Corthals A.P."/>
            <person name="Power M.L."/>
            <person name="Jones G."/>
            <person name="Ransome R.D."/>
            <person name="Dechmann D.K.N."/>
            <person name="Locatelli A.G."/>
            <person name="Puechmaille S.J."/>
            <person name="Fedrigo O."/>
            <person name="Jarvis E.D."/>
            <person name="Hiller M."/>
            <person name="Vernes S.C."/>
            <person name="Myers E.W."/>
            <person name="Teeling E.C."/>
        </authorList>
    </citation>
    <scope>NUCLEOTIDE SEQUENCE [LARGE SCALE GENOMIC DNA]</scope>
    <source>
        <strain evidence="1">MRhiFer1</strain>
        <tissue evidence="1">Lung</tissue>
    </source>
</reference>
<organism evidence="1 2">
    <name type="scientific">Rhinolophus ferrumequinum</name>
    <name type="common">Greater horseshoe bat</name>
    <dbReference type="NCBI Taxonomy" id="59479"/>
    <lineage>
        <taxon>Eukaryota</taxon>
        <taxon>Metazoa</taxon>
        <taxon>Chordata</taxon>
        <taxon>Craniata</taxon>
        <taxon>Vertebrata</taxon>
        <taxon>Euteleostomi</taxon>
        <taxon>Mammalia</taxon>
        <taxon>Eutheria</taxon>
        <taxon>Laurasiatheria</taxon>
        <taxon>Chiroptera</taxon>
        <taxon>Yinpterochiroptera</taxon>
        <taxon>Rhinolophoidea</taxon>
        <taxon>Rhinolophidae</taxon>
        <taxon>Rhinolophinae</taxon>
        <taxon>Rhinolophus</taxon>
    </lineage>
</organism>
<evidence type="ECO:0000313" key="2">
    <source>
        <dbReference type="Proteomes" id="UP000585614"/>
    </source>
</evidence>